<evidence type="ECO:0000256" key="6">
    <source>
        <dbReference type="HAMAP-Rule" id="MF_00735"/>
    </source>
</evidence>
<evidence type="ECO:0000313" key="7">
    <source>
        <dbReference type="EMBL" id="RED98942.1"/>
    </source>
</evidence>
<evidence type="ECO:0000256" key="4">
    <source>
        <dbReference type="ARBA" id="ARBA00022679"/>
    </source>
</evidence>
<comment type="subcellular location">
    <subcellularLocation>
        <location evidence="6">Cytoplasm</location>
    </subcellularLocation>
</comment>
<comment type="catalytic activity">
    <reaction evidence="6">
        <text>L-lysyl-[protein] + 3 S-adenosyl-L-methionine = N(6),N(6),N(6)-trimethyl-L-lysyl-[protein] + 3 S-adenosyl-L-homocysteine + 3 H(+)</text>
        <dbReference type="Rhea" id="RHEA:54192"/>
        <dbReference type="Rhea" id="RHEA-COMP:9752"/>
        <dbReference type="Rhea" id="RHEA-COMP:13826"/>
        <dbReference type="ChEBI" id="CHEBI:15378"/>
        <dbReference type="ChEBI" id="CHEBI:29969"/>
        <dbReference type="ChEBI" id="CHEBI:57856"/>
        <dbReference type="ChEBI" id="CHEBI:59789"/>
        <dbReference type="ChEBI" id="CHEBI:61961"/>
    </reaction>
</comment>
<keyword evidence="2 6" id="KW-0963">Cytoplasm</keyword>
<sequence length="272" mass="30476">MSFITLKIACDEEKRELLFAELSLFPFDAFEETDDGLLASCEKDAWEPAEVKPILDRYQVPYEVAEVEKVNWNEEWEKNYEPVIVGDQCIVRATFHAPRPEFPYEIIITPKMSFGTGHHATTYQVLAYQLELDHADKRVLDVGCGTGALAIMAHKRGAAELAAVDIDEWCIENSQENFALNNCGAVNLKLGGIDQIAAADAYDIILANINKNVLLSQMDAYAERLADEGVLILSGFYEEDIPDLLQCAEALGLKEIKRSERNRWAMLALRSG</sequence>
<dbReference type="OrthoDB" id="9785995at2"/>
<keyword evidence="8" id="KW-1185">Reference proteome</keyword>
<feature type="binding site" evidence="6">
    <location>
        <position position="143"/>
    </location>
    <ligand>
        <name>S-adenosyl-L-methionine</name>
        <dbReference type="ChEBI" id="CHEBI:59789"/>
    </ligand>
</feature>
<keyword evidence="5 6" id="KW-0949">S-adenosyl-L-methionine</keyword>
<keyword evidence="7" id="KW-0687">Ribonucleoprotein</keyword>
<feature type="binding site" evidence="6">
    <location>
        <position position="165"/>
    </location>
    <ligand>
        <name>S-adenosyl-L-methionine</name>
        <dbReference type="ChEBI" id="CHEBI:59789"/>
    </ligand>
</feature>
<dbReference type="InterPro" id="IPR029063">
    <property type="entry name" value="SAM-dependent_MTases_sf"/>
</dbReference>
<dbReference type="GO" id="GO:0005840">
    <property type="term" value="C:ribosome"/>
    <property type="evidence" value="ECO:0007669"/>
    <property type="project" value="UniProtKB-KW"/>
</dbReference>
<dbReference type="Gene3D" id="3.40.50.150">
    <property type="entry name" value="Vaccinia Virus protein VP39"/>
    <property type="match status" value="1"/>
</dbReference>
<dbReference type="InterPro" id="IPR004498">
    <property type="entry name" value="Ribosomal_PrmA_MeTrfase"/>
</dbReference>
<dbReference type="EC" id="2.1.1.-" evidence="6"/>
<feature type="binding site" evidence="6">
    <location>
        <position position="122"/>
    </location>
    <ligand>
        <name>S-adenosyl-L-methionine</name>
        <dbReference type="ChEBI" id="CHEBI:59789"/>
    </ligand>
</feature>
<dbReference type="Proteomes" id="UP000256779">
    <property type="component" value="Unassembled WGS sequence"/>
</dbReference>
<dbReference type="GO" id="GO:0008276">
    <property type="term" value="F:protein methyltransferase activity"/>
    <property type="evidence" value="ECO:0007669"/>
    <property type="project" value="UniProtKB-UniRule"/>
</dbReference>
<dbReference type="CDD" id="cd02440">
    <property type="entry name" value="AdoMet_MTases"/>
    <property type="match status" value="1"/>
</dbReference>
<dbReference type="NCBIfam" id="NF001785">
    <property type="entry name" value="PRK00517.2-2"/>
    <property type="match status" value="1"/>
</dbReference>
<accession>A0A3D9L3G1</accession>
<evidence type="ECO:0000256" key="2">
    <source>
        <dbReference type="ARBA" id="ARBA00022490"/>
    </source>
</evidence>
<comment type="function">
    <text evidence="6">Methylates ribosomal protein L11.</text>
</comment>
<dbReference type="GO" id="GO:0005737">
    <property type="term" value="C:cytoplasm"/>
    <property type="evidence" value="ECO:0007669"/>
    <property type="project" value="UniProtKB-SubCell"/>
</dbReference>
<dbReference type="SUPFAM" id="SSF53335">
    <property type="entry name" value="S-adenosyl-L-methionine-dependent methyltransferases"/>
    <property type="match status" value="1"/>
</dbReference>
<keyword evidence="4 6" id="KW-0808">Transferase</keyword>
<evidence type="ECO:0000256" key="3">
    <source>
        <dbReference type="ARBA" id="ARBA00022603"/>
    </source>
</evidence>
<dbReference type="HAMAP" id="MF_00735">
    <property type="entry name" value="Methyltr_PrmA"/>
    <property type="match status" value="1"/>
</dbReference>
<feature type="binding site" evidence="6">
    <location>
        <position position="208"/>
    </location>
    <ligand>
        <name>S-adenosyl-L-methionine</name>
        <dbReference type="ChEBI" id="CHEBI:59789"/>
    </ligand>
</feature>
<keyword evidence="3 6" id="KW-0489">Methyltransferase</keyword>
<dbReference type="EMBL" id="QREG01000009">
    <property type="protein sequence ID" value="RED98942.1"/>
    <property type="molecule type" value="Genomic_DNA"/>
</dbReference>
<comment type="similarity">
    <text evidence="1 6">Belongs to the methyltransferase superfamily. PrmA family.</text>
</comment>
<evidence type="ECO:0000256" key="1">
    <source>
        <dbReference type="ARBA" id="ARBA00009741"/>
    </source>
</evidence>
<comment type="caution">
    <text evidence="7">The sequence shown here is derived from an EMBL/GenBank/DDBJ whole genome shotgun (WGS) entry which is preliminary data.</text>
</comment>
<proteinExistence type="inferred from homology"/>
<organism evidence="7 8">
    <name type="scientific">Marinoscillum furvescens DSM 4134</name>
    <dbReference type="NCBI Taxonomy" id="1122208"/>
    <lineage>
        <taxon>Bacteria</taxon>
        <taxon>Pseudomonadati</taxon>
        <taxon>Bacteroidota</taxon>
        <taxon>Cytophagia</taxon>
        <taxon>Cytophagales</taxon>
        <taxon>Reichenbachiellaceae</taxon>
        <taxon>Marinoscillum</taxon>
    </lineage>
</organism>
<gene>
    <name evidence="6" type="primary">prmA</name>
    <name evidence="7" type="ORF">C7460_109134</name>
</gene>
<reference evidence="7 8" key="1">
    <citation type="submission" date="2018-07" db="EMBL/GenBank/DDBJ databases">
        <title>Genomic Encyclopedia of Type Strains, Phase IV (KMG-IV): sequencing the most valuable type-strain genomes for metagenomic binning, comparative biology and taxonomic classification.</title>
        <authorList>
            <person name="Goeker M."/>
        </authorList>
    </citation>
    <scope>NUCLEOTIDE SEQUENCE [LARGE SCALE GENOMIC DNA]</scope>
    <source>
        <strain evidence="7 8">DSM 4134</strain>
    </source>
</reference>
<dbReference type="RefSeq" id="WP_115868244.1">
    <property type="nucleotide sequence ID" value="NZ_QREG01000009.1"/>
</dbReference>
<dbReference type="Pfam" id="PF06325">
    <property type="entry name" value="PrmA"/>
    <property type="match status" value="1"/>
</dbReference>
<keyword evidence="7" id="KW-0689">Ribosomal protein</keyword>
<dbReference type="AlphaFoldDB" id="A0A3D9L3G1"/>
<protein>
    <recommendedName>
        <fullName evidence="6">Ribosomal protein L11 methyltransferase</fullName>
        <shortName evidence="6">L11 Mtase</shortName>
        <ecNumber evidence="6">2.1.1.-</ecNumber>
    </recommendedName>
</protein>
<dbReference type="PANTHER" id="PTHR43648">
    <property type="entry name" value="ELECTRON TRANSFER FLAVOPROTEIN BETA SUBUNIT LYSINE METHYLTRANSFERASE"/>
    <property type="match status" value="1"/>
</dbReference>
<name>A0A3D9L3G1_MARFU</name>
<evidence type="ECO:0000256" key="5">
    <source>
        <dbReference type="ARBA" id="ARBA00022691"/>
    </source>
</evidence>
<dbReference type="PANTHER" id="PTHR43648:SF1">
    <property type="entry name" value="ELECTRON TRANSFER FLAVOPROTEIN BETA SUBUNIT LYSINE METHYLTRANSFERASE"/>
    <property type="match status" value="1"/>
</dbReference>
<dbReference type="InterPro" id="IPR050078">
    <property type="entry name" value="Ribosomal_L11_MeTrfase_PrmA"/>
</dbReference>
<evidence type="ECO:0000313" key="8">
    <source>
        <dbReference type="Proteomes" id="UP000256779"/>
    </source>
</evidence>
<dbReference type="GO" id="GO:0032259">
    <property type="term" value="P:methylation"/>
    <property type="evidence" value="ECO:0007669"/>
    <property type="project" value="UniProtKB-KW"/>
</dbReference>